<dbReference type="SMART" id="SM00831">
    <property type="entry name" value="Cation_ATPase_N"/>
    <property type="match status" value="1"/>
</dbReference>
<evidence type="ECO:0000256" key="13">
    <source>
        <dbReference type="ARBA" id="ARBA00022840"/>
    </source>
</evidence>
<dbReference type="GO" id="GO:0005524">
    <property type="term" value="F:ATP binding"/>
    <property type="evidence" value="ECO:0007669"/>
    <property type="project" value="UniProtKB-KW"/>
</dbReference>
<feature type="transmembrane region" description="Helical" evidence="20">
    <location>
        <begin position="874"/>
        <end position="896"/>
    </location>
</feature>
<keyword evidence="23" id="KW-1185">Reference proteome</keyword>
<comment type="subcellular location">
    <subcellularLocation>
        <location evidence="2">Cell inner membrane</location>
        <topology evidence="2">Multi-pass membrane protein</topology>
    </subcellularLocation>
</comment>
<dbReference type="Gene3D" id="3.40.1110.10">
    <property type="entry name" value="Calcium-transporting ATPase, cytoplasmic domain N"/>
    <property type="match status" value="1"/>
</dbReference>
<keyword evidence="7" id="KW-0997">Cell inner membrane</keyword>
<evidence type="ECO:0000313" key="22">
    <source>
        <dbReference type="EMBL" id="KAE8722365.1"/>
    </source>
</evidence>
<dbReference type="InterPro" id="IPR006068">
    <property type="entry name" value="ATPase_P-typ_cation-transptr_C"/>
</dbReference>
<dbReference type="Pfam" id="PF13246">
    <property type="entry name" value="Cation_ATPase"/>
    <property type="match status" value="1"/>
</dbReference>
<evidence type="ECO:0000256" key="20">
    <source>
        <dbReference type="SAM" id="Phobius"/>
    </source>
</evidence>
<keyword evidence="15" id="KW-1278">Translocase</keyword>
<dbReference type="InterPro" id="IPR023299">
    <property type="entry name" value="ATPase_P-typ_cyto_dom_N"/>
</dbReference>
<keyword evidence="9 20" id="KW-0812">Transmembrane</keyword>
<keyword evidence="12" id="KW-0106">Calcium</keyword>
<dbReference type="SFLD" id="SFLDF00027">
    <property type="entry name" value="p-type_atpase"/>
    <property type="match status" value="1"/>
</dbReference>
<feature type="transmembrane region" description="Helical" evidence="20">
    <location>
        <begin position="975"/>
        <end position="998"/>
    </location>
</feature>
<dbReference type="Proteomes" id="UP000436088">
    <property type="component" value="Unassembled WGS sequence"/>
</dbReference>
<dbReference type="AlphaFoldDB" id="A0A6A3BZZ1"/>
<feature type="transmembrane region" description="Helical" evidence="20">
    <location>
        <begin position="849"/>
        <end position="867"/>
    </location>
</feature>
<dbReference type="SUPFAM" id="SSF81653">
    <property type="entry name" value="Calcium ATPase, transduction domain A"/>
    <property type="match status" value="1"/>
</dbReference>
<keyword evidence="17 20" id="KW-0472">Membrane</keyword>
<evidence type="ECO:0000256" key="17">
    <source>
        <dbReference type="ARBA" id="ARBA00023136"/>
    </source>
</evidence>
<dbReference type="SFLD" id="SFLDS00003">
    <property type="entry name" value="Haloacid_Dehalogenase"/>
    <property type="match status" value="1"/>
</dbReference>
<dbReference type="PANTHER" id="PTHR24093:SF128">
    <property type="entry name" value="MAGNESIUM-TRANSPORTING ATPASE, P-TYPE 1"/>
    <property type="match status" value="1"/>
</dbReference>
<keyword evidence="13" id="KW-0067">ATP-binding</keyword>
<evidence type="ECO:0000256" key="5">
    <source>
        <dbReference type="ARBA" id="ARBA00013555"/>
    </source>
</evidence>
<dbReference type="InterPro" id="IPR023214">
    <property type="entry name" value="HAD_sf"/>
</dbReference>
<feature type="transmembrane region" description="Helical" evidence="20">
    <location>
        <begin position="744"/>
        <end position="764"/>
    </location>
</feature>
<dbReference type="SFLD" id="SFLDG00002">
    <property type="entry name" value="C1.7:_P-type_atpase_like"/>
    <property type="match status" value="1"/>
</dbReference>
<accession>A0A6A3BZZ1</accession>
<feature type="transmembrane region" description="Helical" evidence="20">
    <location>
        <begin position="814"/>
        <end position="837"/>
    </location>
</feature>
<dbReference type="InterPro" id="IPR044492">
    <property type="entry name" value="P_typ_ATPase_HD_dom"/>
</dbReference>
<keyword evidence="16 20" id="KW-1133">Transmembrane helix</keyword>
<keyword evidence="11" id="KW-0547">Nucleotide-binding</keyword>
<dbReference type="Pfam" id="PF00122">
    <property type="entry name" value="E1-E2_ATPase"/>
    <property type="match status" value="1"/>
</dbReference>
<organism evidence="22 23">
    <name type="scientific">Hibiscus syriacus</name>
    <name type="common">Rose of Sharon</name>
    <dbReference type="NCBI Taxonomy" id="106335"/>
    <lineage>
        <taxon>Eukaryota</taxon>
        <taxon>Viridiplantae</taxon>
        <taxon>Streptophyta</taxon>
        <taxon>Embryophyta</taxon>
        <taxon>Tracheophyta</taxon>
        <taxon>Spermatophyta</taxon>
        <taxon>Magnoliopsida</taxon>
        <taxon>eudicotyledons</taxon>
        <taxon>Gunneridae</taxon>
        <taxon>Pentapetalae</taxon>
        <taxon>rosids</taxon>
        <taxon>malvids</taxon>
        <taxon>Malvales</taxon>
        <taxon>Malvaceae</taxon>
        <taxon>Malvoideae</taxon>
        <taxon>Hibiscus</taxon>
    </lineage>
</organism>
<evidence type="ECO:0000256" key="7">
    <source>
        <dbReference type="ARBA" id="ARBA00022519"/>
    </source>
</evidence>
<sequence length="1001" mass="112606">MGSFKFFSFFSFGTRFEFLPSSNPVHESLVNGSNSNTNRRHRAGFFSNPVFGFLQRFKSRVKIDGASKTEEEEEKVYSWLYALAKTERYLAFEYVRSTERGLSFTEAERRLKENGSNIPLEYTFPSSWHLLWNAFFHPFNIILIVLSALSYITSDNPNGCIMLVLVFISVSLRFYQEYSSSKAAMQLSEYVRCPVKVQRCAGRVVQTELIVQVDQRDVVPGDIVIFEPGDLFPGDVRLLTSKHLVVSQSSLTGESWPTEKTAGVREDRSTPLLELKNICFMGTNVVSGTGTGLVVSTGCKTYISTIFSTTGKHKPEDSFEKGIQQISYVLVGIMLLVVTIMILVEYFTFHDFSESTLFGISVACALTPQMLPLIINTSLAKGALAMARERCVVKSLDILCIDKTGTLTMNRAIMVNHLDSWGTQREKVLHFAFLNSYFKSEQKYPLDDAILAYVYTNGYRFRPSKWRKIDEIPFSFIRRRVSVILETESNREGRYSERISRFMITKGALEEVVKICSYVDDVDRGEITAFSAEHHHRILNVTEELSNEGLRVIGVAIKNLQQSETSEQNMENEDAVESEMVFLGVITFFDPPKDSAKQALWQLAEKGVKAKVLTGDSLSLAIKICQEVGIRTTHVTTGPDLEQLNQDAFHERVKKATVLARLTPSQKLRVVQSLQTDGNHVVGFLGDGINDSLALDAANVGISVDAAASVAKDLADIILLEKDLNVLVAGVEQGRLTFGNTMKYIKLSVIANLGSVLSLFIATLLLRFEPLTPKQLLVQNFLYSVGQIAIPWDKMEEDYVRIPQKWSTKGLPMFILWNGPVCTLCDVATLLFVWFYYSSGSQLSSTFFRSAYFIEGLLMQTLIYHLIRTEKIPFIMEIASWPVIASTLVISAIGIVEQGRLTFGNTMKYIKLSNFLYSVGQIAFHGTKWKKIMSEFHKMVYQRFADVHPWNGPVCHSVMASDADPDYHLIRTEKIPFIMEIASWPVIASTLVISAMALKAM</sequence>
<dbReference type="Gene3D" id="3.40.50.1000">
    <property type="entry name" value="HAD superfamily/HAD-like"/>
    <property type="match status" value="1"/>
</dbReference>
<evidence type="ECO:0000313" key="23">
    <source>
        <dbReference type="Proteomes" id="UP000436088"/>
    </source>
</evidence>
<proteinExistence type="inferred from homology"/>
<comment type="catalytic activity">
    <reaction evidence="19">
        <text>Mg(2+)(out) + ATP + H2O = Mg(2+)(in) + ADP + phosphate + H(+)</text>
        <dbReference type="Rhea" id="RHEA:10260"/>
        <dbReference type="ChEBI" id="CHEBI:15377"/>
        <dbReference type="ChEBI" id="CHEBI:15378"/>
        <dbReference type="ChEBI" id="CHEBI:18420"/>
        <dbReference type="ChEBI" id="CHEBI:30616"/>
        <dbReference type="ChEBI" id="CHEBI:43474"/>
        <dbReference type="ChEBI" id="CHEBI:456216"/>
        <dbReference type="EC" id="7.2.2.14"/>
    </reaction>
</comment>
<evidence type="ECO:0000256" key="12">
    <source>
        <dbReference type="ARBA" id="ARBA00022837"/>
    </source>
</evidence>
<evidence type="ECO:0000259" key="21">
    <source>
        <dbReference type="SMART" id="SM00831"/>
    </source>
</evidence>
<dbReference type="Gene3D" id="2.70.150.10">
    <property type="entry name" value="Calcium-transporting ATPase, cytoplasmic transduction domain A"/>
    <property type="match status" value="1"/>
</dbReference>
<evidence type="ECO:0000256" key="6">
    <source>
        <dbReference type="ARBA" id="ARBA00022475"/>
    </source>
</evidence>
<evidence type="ECO:0000256" key="16">
    <source>
        <dbReference type="ARBA" id="ARBA00022989"/>
    </source>
</evidence>
<dbReference type="GO" id="GO:0005886">
    <property type="term" value="C:plasma membrane"/>
    <property type="evidence" value="ECO:0007669"/>
    <property type="project" value="UniProtKB-SubCell"/>
</dbReference>
<evidence type="ECO:0000256" key="10">
    <source>
        <dbReference type="ARBA" id="ARBA00022723"/>
    </source>
</evidence>
<evidence type="ECO:0000256" key="4">
    <source>
        <dbReference type="ARBA" id="ARBA00012786"/>
    </source>
</evidence>
<protein>
    <recommendedName>
        <fullName evidence="5">Magnesium-transporting ATPase, P-type 1</fullName>
        <ecNumber evidence="4">7.2.2.14</ecNumber>
    </recommendedName>
    <alternativeName>
        <fullName evidence="18">Mg(2+) transport ATPase, P-type 1</fullName>
    </alternativeName>
</protein>
<gene>
    <name evidence="22" type="ORF">F3Y22_tig00014064pilonHSYRG00040</name>
</gene>
<keyword evidence="14" id="KW-0460">Magnesium</keyword>
<keyword evidence="10" id="KW-0479">Metal-binding</keyword>
<evidence type="ECO:0000256" key="9">
    <source>
        <dbReference type="ARBA" id="ARBA00022692"/>
    </source>
</evidence>
<dbReference type="GO" id="GO:0016887">
    <property type="term" value="F:ATP hydrolysis activity"/>
    <property type="evidence" value="ECO:0007669"/>
    <property type="project" value="InterPro"/>
</dbReference>
<dbReference type="EC" id="7.2.2.14" evidence="4"/>
<keyword evidence="6" id="KW-1003">Cell membrane</keyword>
<dbReference type="InterPro" id="IPR006415">
    <property type="entry name" value="P-type_ATPase_IIIB"/>
</dbReference>
<dbReference type="InterPro" id="IPR018303">
    <property type="entry name" value="ATPase_P-typ_P_site"/>
</dbReference>
<dbReference type="InterPro" id="IPR059000">
    <property type="entry name" value="ATPase_P-type_domA"/>
</dbReference>
<evidence type="ECO:0000256" key="11">
    <source>
        <dbReference type="ARBA" id="ARBA00022741"/>
    </source>
</evidence>
<dbReference type="SUPFAM" id="SSF56784">
    <property type="entry name" value="HAD-like"/>
    <property type="match status" value="1"/>
</dbReference>
<dbReference type="InterPro" id="IPR036412">
    <property type="entry name" value="HAD-like_sf"/>
</dbReference>
<reference evidence="22" key="1">
    <citation type="submission" date="2019-09" db="EMBL/GenBank/DDBJ databases">
        <title>Draft genome information of white flower Hibiscus syriacus.</title>
        <authorList>
            <person name="Kim Y.-M."/>
        </authorList>
    </citation>
    <scope>NUCLEOTIDE SEQUENCE [LARGE SCALE GENOMIC DNA]</scope>
    <source>
        <strain evidence="22">YM2019G1</strain>
    </source>
</reference>
<dbReference type="NCBIfam" id="TIGR01524">
    <property type="entry name" value="ATPase-IIIB_Mg"/>
    <property type="match status" value="1"/>
</dbReference>
<keyword evidence="8" id="KW-0597">Phosphoprotein</keyword>
<evidence type="ECO:0000256" key="1">
    <source>
        <dbReference type="ARBA" id="ARBA00003954"/>
    </source>
</evidence>
<dbReference type="InterPro" id="IPR001757">
    <property type="entry name" value="P_typ_ATPase"/>
</dbReference>
<dbReference type="PANTHER" id="PTHR24093">
    <property type="entry name" value="CATION TRANSPORTING ATPASE"/>
    <property type="match status" value="1"/>
</dbReference>
<evidence type="ECO:0000256" key="8">
    <source>
        <dbReference type="ARBA" id="ARBA00022553"/>
    </source>
</evidence>
<evidence type="ECO:0000256" key="14">
    <source>
        <dbReference type="ARBA" id="ARBA00022842"/>
    </source>
</evidence>
<dbReference type="GO" id="GO:0015444">
    <property type="term" value="F:P-type magnesium transporter activity"/>
    <property type="evidence" value="ECO:0007669"/>
    <property type="project" value="UniProtKB-EC"/>
</dbReference>
<dbReference type="EMBL" id="VEPZ02000562">
    <property type="protein sequence ID" value="KAE8722365.1"/>
    <property type="molecule type" value="Genomic_DNA"/>
</dbReference>
<comment type="caution">
    <text evidence="22">The sequence shown here is derived from an EMBL/GenBank/DDBJ whole genome shotgun (WGS) entry which is preliminary data.</text>
</comment>
<evidence type="ECO:0000256" key="3">
    <source>
        <dbReference type="ARBA" id="ARBA00008746"/>
    </source>
</evidence>
<dbReference type="InterPro" id="IPR008250">
    <property type="entry name" value="ATPase_P-typ_transduc_dom_A_sf"/>
</dbReference>
<evidence type="ECO:0000256" key="15">
    <source>
        <dbReference type="ARBA" id="ARBA00022967"/>
    </source>
</evidence>
<dbReference type="Pfam" id="PF00689">
    <property type="entry name" value="Cation_ATPase_C"/>
    <property type="match status" value="1"/>
</dbReference>
<feature type="transmembrane region" description="Helical" evidence="20">
    <location>
        <begin position="355"/>
        <end position="380"/>
    </location>
</feature>
<comment type="function">
    <text evidence="1">Mediates magnesium influx to the cytosol.</text>
</comment>
<evidence type="ECO:0000256" key="18">
    <source>
        <dbReference type="ARBA" id="ARBA00029806"/>
    </source>
</evidence>
<dbReference type="GO" id="GO:0046872">
    <property type="term" value="F:metal ion binding"/>
    <property type="evidence" value="ECO:0007669"/>
    <property type="project" value="UniProtKB-KW"/>
</dbReference>
<dbReference type="PRINTS" id="PR01836">
    <property type="entry name" value="MGATPASE"/>
</dbReference>
<dbReference type="Pfam" id="PF00690">
    <property type="entry name" value="Cation_ATPase_N"/>
    <property type="match status" value="1"/>
</dbReference>
<dbReference type="SUPFAM" id="SSF81665">
    <property type="entry name" value="Calcium ATPase, transmembrane domain M"/>
    <property type="match status" value="1"/>
</dbReference>
<dbReference type="NCBIfam" id="TIGR01494">
    <property type="entry name" value="ATPase_P-type"/>
    <property type="match status" value="2"/>
</dbReference>
<dbReference type="InterPro" id="IPR004014">
    <property type="entry name" value="ATPase_P-typ_cation-transptr_N"/>
</dbReference>
<feature type="domain" description="Cation-transporting P-type ATPase N-terminal" evidence="21">
    <location>
        <begin position="82"/>
        <end position="155"/>
    </location>
</feature>
<dbReference type="InterPro" id="IPR023298">
    <property type="entry name" value="ATPase_P-typ_TM_dom_sf"/>
</dbReference>
<feature type="transmembrane region" description="Helical" evidence="20">
    <location>
        <begin position="328"/>
        <end position="349"/>
    </location>
</feature>
<comment type="similarity">
    <text evidence="3">Belongs to the cation transport ATPase (P-type) (TC 3.A.3) family. Type IIIB subfamily.</text>
</comment>
<dbReference type="Gene3D" id="1.20.1110.10">
    <property type="entry name" value="Calcium-transporting ATPase, transmembrane domain"/>
    <property type="match status" value="1"/>
</dbReference>
<dbReference type="SUPFAM" id="SSF81660">
    <property type="entry name" value="Metal cation-transporting ATPase, ATP-binding domain N"/>
    <property type="match status" value="1"/>
</dbReference>
<evidence type="ECO:0000256" key="2">
    <source>
        <dbReference type="ARBA" id="ARBA00004429"/>
    </source>
</evidence>
<name>A0A6A3BZZ1_HIBSY</name>
<dbReference type="PROSITE" id="PS00154">
    <property type="entry name" value="ATPASE_E1_E2"/>
    <property type="match status" value="1"/>
</dbReference>
<evidence type="ECO:0000256" key="19">
    <source>
        <dbReference type="ARBA" id="ARBA00047295"/>
    </source>
</evidence>
<feature type="transmembrane region" description="Helical" evidence="20">
    <location>
        <begin position="130"/>
        <end position="152"/>
    </location>
</feature>